<dbReference type="PANTHER" id="PTHR30015:SF6">
    <property type="entry name" value="SLL1429 PROTEIN"/>
    <property type="match status" value="1"/>
</dbReference>
<dbReference type="Gene3D" id="3.40.1350.10">
    <property type="match status" value="1"/>
</dbReference>
<feature type="domain" description="Restriction endonuclease type IV Mrr" evidence="2">
    <location>
        <begin position="53"/>
        <end position="161"/>
    </location>
</feature>
<dbReference type="InterPro" id="IPR011856">
    <property type="entry name" value="tRNA_endonuc-like_dom_sf"/>
</dbReference>
<evidence type="ECO:0000313" key="3">
    <source>
        <dbReference type="EMBL" id="KAA8786692.1"/>
    </source>
</evidence>
<evidence type="ECO:0000259" key="2">
    <source>
        <dbReference type="Pfam" id="PF04471"/>
    </source>
</evidence>
<dbReference type="Proteomes" id="UP000323664">
    <property type="component" value="Unassembled WGS sequence"/>
</dbReference>
<dbReference type="AlphaFoldDB" id="A0A5M9WYS9"/>
<keyword evidence="1" id="KW-1133">Transmembrane helix</keyword>
<gene>
    <name evidence="3" type="ORF">EC604_22945</name>
</gene>
<accession>A0A5M9WYS9</accession>
<keyword evidence="1" id="KW-0472">Membrane</keyword>
<dbReference type="InterPro" id="IPR011335">
    <property type="entry name" value="Restrct_endonuc-II-like"/>
</dbReference>
<proteinExistence type="predicted"/>
<sequence>MNYIVFLLIIVAIIVLSLAILILWRKLNPPIKLDTEHYDLRDITIDDIDRMEDGSGFEMYLYRLLIELGYSGVYKTMGSRYFGADVVFTDSDGVRNVIQAKRYAIENPVGISAVQEVFSCMRYYKAKKAVVIATTRFTDSCETLAGINYVKLIDRTDLVGIIDAFRAGDILAARKIIEAEPRRILESWSEANSTDLHEVRKDYRAEKYVKKAMSK</sequence>
<protein>
    <submittedName>
        <fullName evidence="3">Restriction endonuclease</fullName>
    </submittedName>
</protein>
<dbReference type="RefSeq" id="WP_123066376.1">
    <property type="nucleotide sequence ID" value="NZ_RIAS01000015.1"/>
</dbReference>
<dbReference type="PANTHER" id="PTHR30015">
    <property type="entry name" value="MRR RESTRICTION SYSTEM PROTEIN"/>
    <property type="match status" value="1"/>
</dbReference>
<evidence type="ECO:0000313" key="4">
    <source>
        <dbReference type="Proteomes" id="UP000323664"/>
    </source>
</evidence>
<keyword evidence="3" id="KW-0378">Hydrolase</keyword>
<comment type="caution">
    <text evidence="3">The sequence shown here is derived from an EMBL/GenBank/DDBJ whole genome shotgun (WGS) entry which is preliminary data.</text>
</comment>
<dbReference type="GO" id="GO:0003677">
    <property type="term" value="F:DNA binding"/>
    <property type="evidence" value="ECO:0007669"/>
    <property type="project" value="InterPro"/>
</dbReference>
<organism evidence="3 4">
    <name type="scientific">Paenibacillus amylolyticus</name>
    <dbReference type="NCBI Taxonomy" id="1451"/>
    <lineage>
        <taxon>Bacteria</taxon>
        <taxon>Bacillati</taxon>
        <taxon>Bacillota</taxon>
        <taxon>Bacilli</taxon>
        <taxon>Bacillales</taxon>
        <taxon>Paenibacillaceae</taxon>
        <taxon>Paenibacillus</taxon>
    </lineage>
</organism>
<keyword evidence="3" id="KW-0540">Nuclease</keyword>
<dbReference type="InterPro" id="IPR052906">
    <property type="entry name" value="Type_IV_Methyl-Rstrct_Enzyme"/>
</dbReference>
<dbReference type="GO" id="GO:0009307">
    <property type="term" value="P:DNA restriction-modification system"/>
    <property type="evidence" value="ECO:0007669"/>
    <property type="project" value="InterPro"/>
</dbReference>
<keyword evidence="1" id="KW-0812">Transmembrane</keyword>
<feature type="transmembrane region" description="Helical" evidence="1">
    <location>
        <begin position="6"/>
        <end position="24"/>
    </location>
</feature>
<keyword evidence="3" id="KW-0255">Endonuclease</keyword>
<dbReference type="InterPro" id="IPR007560">
    <property type="entry name" value="Restrct_endonuc_IV_Mrr"/>
</dbReference>
<dbReference type="GO" id="GO:0015666">
    <property type="term" value="F:restriction endodeoxyribonuclease activity"/>
    <property type="evidence" value="ECO:0007669"/>
    <property type="project" value="TreeGrafter"/>
</dbReference>
<dbReference type="SUPFAM" id="SSF52980">
    <property type="entry name" value="Restriction endonuclease-like"/>
    <property type="match status" value="1"/>
</dbReference>
<name>A0A5M9WYS9_PAEAM</name>
<dbReference type="EMBL" id="RIAS01000015">
    <property type="protein sequence ID" value="KAA8786692.1"/>
    <property type="molecule type" value="Genomic_DNA"/>
</dbReference>
<dbReference type="Pfam" id="PF04471">
    <property type="entry name" value="Mrr_cat"/>
    <property type="match status" value="1"/>
</dbReference>
<dbReference type="OrthoDB" id="9797274at2"/>
<evidence type="ECO:0000256" key="1">
    <source>
        <dbReference type="SAM" id="Phobius"/>
    </source>
</evidence>
<reference evidence="3 4" key="1">
    <citation type="journal article" date="2019" name="J. Ind. Microbiol. Biotechnol.">
        <title>Paenibacillus amylolyticus 27C64 has a diverse set of carbohydrate-active enzymes and complete pectin deconstruction system.</title>
        <authorList>
            <person name="Keggi C."/>
            <person name="Doran-Peterson J."/>
        </authorList>
    </citation>
    <scope>NUCLEOTIDE SEQUENCE [LARGE SCALE GENOMIC DNA]</scope>
    <source>
        <strain evidence="3 4">27C64</strain>
    </source>
</reference>